<accession>A0A3P1XA24</accession>
<proteinExistence type="predicted"/>
<evidence type="ECO:0000313" key="1">
    <source>
        <dbReference type="EMBL" id="RRD55662.1"/>
    </source>
</evidence>
<comment type="caution">
    <text evidence="1">The sequence shown here is derived from an EMBL/GenBank/DDBJ whole genome shotgun (WGS) entry which is preliminary data.</text>
</comment>
<sequence length="139" mass="16262">MYIEKYKAKFEERLVAYNAVGQLEWNAGSWRFGEKGVAWLKETKDRGFKWDEVSSRIKGLSQMNISSEFQDFMRAYHMHLVCIIGGLPSGSTLDKPLQVMKRWYWEMVNKTGQTHPMYLTSDIIHAAMERHHENSDSPD</sequence>
<name>A0A3P1XA24_ECOLX</name>
<reference evidence="1 2" key="1">
    <citation type="submission" date="2018-11" db="EMBL/GenBank/DDBJ databases">
        <title>Enterobacteriaceae from Patient.</title>
        <authorList>
            <person name="Shen C."/>
            <person name="Yang Y."/>
            <person name="Tian G."/>
        </authorList>
    </citation>
    <scope>NUCLEOTIDE SEQUENCE [LARGE SCALE GENOMIC DNA]</scope>
    <source>
        <strain evidence="1 2">GBGD28</strain>
    </source>
</reference>
<protein>
    <submittedName>
        <fullName evidence="1">Uncharacterized protein</fullName>
    </submittedName>
</protein>
<gene>
    <name evidence="1" type="ORF">EIA08_32100</name>
</gene>
<dbReference type="AlphaFoldDB" id="A0A3P1XA24"/>
<dbReference type="Proteomes" id="UP000271008">
    <property type="component" value="Unassembled WGS sequence"/>
</dbReference>
<organism evidence="1 2">
    <name type="scientific">Escherichia coli</name>
    <dbReference type="NCBI Taxonomy" id="562"/>
    <lineage>
        <taxon>Bacteria</taxon>
        <taxon>Pseudomonadati</taxon>
        <taxon>Pseudomonadota</taxon>
        <taxon>Gammaproteobacteria</taxon>
        <taxon>Enterobacterales</taxon>
        <taxon>Enterobacteriaceae</taxon>
        <taxon>Escherichia</taxon>
    </lineage>
</organism>
<feature type="non-terminal residue" evidence="1">
    <location>
        <position position="139"/>
    </location>
</feature>
<evidence type="ECO:0000313" key="2">
    <source>
        <dbReference type="Proteomes" id="UP000271008"/>
    </source>
</evidence>
<dbReference type="EMBL" id="RQTU01000744">
    <property type="protein sequence ID" value="RRD55662.1"/>
    <property type="molecule type" value="Genomic_DNA"/>
</dbReference>